<evidence type="ECO:0000313" key="1">
    <source>
        <dbReference type="EMBL" id="JAH45636.1"/>
    </source>
</evidence>
<proteinExistence type="predicted"/>
<dbReference type="EMBL" id="GBXM01062941">
    <property type="protein sequence ID" value="JAH45636.1"/>
    <property type="molecule type" value="Transcribed_RNA"/>
</dbReference>
<name>A0A0E9SWH0_ANGAN</name>
<protein>
    <submittedName>
        <fullName evidence="1">Uncharacterized protein</fullName>
    </submittedName>
</protein>
<reference evidence="1" key="2">
    <citation type="journal article" date="2015" name="Fish Shellfish Immunol.">
        <title>Early steps in the European eel (Anguilla anguilla)-Vibrio vulnificus interaction in the gills: Role of the RtxA13 toxin.</title>
        <authorList>
            <person name="Callol A."/>
            <person name="Pajuelo D."/>
            <person name="Ebbesson L."/>
            <person name="Teles M."/>
            <person name="MacKenzie S."/>
            <person name="Amaro C."/>
        </authorList>
    </citation>
    <scope>NUCLEOTIDE SEQUENCE</scope>
</reference>
<organism evidence="1">
    <name type="scientific">Anguilla anguilla</name>
    <name type="common">European freshwater eel</name>
    <name type="synonym">Muraena anguilla</name>
    <dbReference type="NCBI Taxonomy" id="7936"/>
    <lineage>
        <taxon>Eukaryota</taxon>
        <taxon>Metazoa</taxon>
        <taxon>Chordata</taxon>
        <taxon>Craniata</taxon>
        <taxon>Vertebrata</taxon>
        <taxon>Euteleostomi</taxon>
        <taxon>Actinopterygii</taxon>
        <taxon>Neopterygii</taxon>
        <taxon>Teleostei</taxon>
        <taxon>Anguilliformes</taxon>
        <taxon>Anguillidae</taxon>
        <taxon>Anguilla</taxon>
    </lineage>
</organism>
<sequence length="28" mass="3311">MYISILSAERLEISSRSVLFQYRFKAVC</sequence>
<accession>A0A0E9SWH0</accession>
<reference evidence="1" key="1">
    <citation type="submission" date="2014-11" db="EMBL/GenBank/DDBJ databases">
        <authorList>
            <person name="Amaro Gonzalez C."/>
        </authorList>
    </citation>
    <scope>NUCLEOTIDE SEQUENCE</scope>
</reference>
<dbReference type="AlphaFoldDB" id="A0A0E9SWH0"/>